<evidence type="ECO:0000256" key="2">
    <source>
        <dbReference type="ARBA" id="ARBA00022679"/>
    </source>
</evidence>
<dbReference type="PANTHER" id="PTHR45947:SF3">
    <property type="entry name" value="SULFOQUINOVOSYL TRANSFERASE SQD2"/>
    <property type="match status" value="1"/>
</dbReference>
<evidence type="ECO:0000259" key="4">
    <source>
        <dbReference type="Pfam" id="PF13439"/>
    </source>
</evidence>
<dbReference type="InterPro" id="IPR050194">
    <property type="entry name" value="Glycosyltransferase_grp1"/>
</dbReference>
<evidence type="ECO:0000259" key="3">
    <source>
        <dbReference type="Pfam" id="PF00534"/>
    </source>
</evidence>
<dbReference type="InterPro" id="IPR001296">
    <property type="entry name" value="Glyco_trans_1"/>
</dbReference>
<protein>
    <recommendedName>
        <fullName evidence="6">Glycosyltransferase subfamily 4-like N-terminal domain-containing protein</fullName>
    </recommendedName>
</protein>
<dbReference type="Pfam" id="PF00534">
    <property type="entry name" value="Glycos_transf_1"/>
    <property type="match status" value="1"/>
</dbReference>
<dbReference type="PANTHER" id="PTHR45947">
    <property type="entry name" value="SULFOQUINOVOSYL TRANSFERASE SQD2"/>
    <property type="match status" value="1"/>
</dbReference>
<keyword evidence="2" id="KW-0808">Transferase</keyword>
<proteinExistence type="predicted"/>
<organism evidence="5">
    <name type="scientific">uncultured Acidimicrobiales bacterium</name>
    <dbReference type="NCBI Taxonomy" id="310071"/>
    <lineage>
        <taxon>Bacteria</taxon>
        <taxon>Bacillati</taxon>
        <taxon>Actinomycetota</taxon>
        <taxon>Acidimicrobiia</taxon>
        <taxon>Acidimicrobiales</taxon>
        <taxon>environmental samples</taxon>
    </lineage>
</organism>
<sequence>MGDVRVLHVMEALEGGTARHLVDLVRNATGVEHHVAIPSRRVGALTDLAAAGRMADAGAVVHVTEMRRSALAPANAAALARLVGLVRTTQPALVHGHSAVGGALGRVAGTLTRRPRVYTPHGITPGRAALAVERGLGVLTDRLIAIAEGEAAQLLALRLVPPSRLVTIANGIELQGWAPPAATPDLRALLGLSARVPLIGTISRLVHVKAPERFTRVAGLVLAARPDAHAVLVGDGPMREAVDPSLLPAGTASRFHHLPALHDAGEVLGQLDVFVLTSRSEGCPYSVLEAMRAGTPPVLTDVIGSRDMLVDRVSGHLVPEHDQALMAAVVLDLLADDARRRAVGAAAREHVRRFDVRGMGEALVTLYTELAAG</sequence>
<dbReference type="Pfam" id="PF13439">
    <property type="entry name" value="Glyco_transf_4"/>
    <property type="match status" value="1"/>
</dbReference>
<feature type="domain" description="Glycosyl transferase family 1" evidence="3">
    <location>
        <begin position="195"/>
        <end position="349"/>
    </location>
</feature>
<evidence type="ECO:0000313" key="5">
    <source>
        <dbReference type="EMBL" id="CAA9232217.1"/>
    </source>
</evidence>
<evidence type="ECO:0008006" key="6">
    <source>
        <dbReference type="Google" id="ProtNLM"/>
    </source>
</evidence>
<dbReference type="EMBL" id="CADCSZ010000076">
    <property type="protein sequence ID" value="CAA9232217.1"/>
    <property type="molecule type" value="Genomic_DNA"/>
</dbReference>
<dbReference type="SUPFAM" id="SSF53756">
    <property type="entry name" value="UDP-Glycosyltransferase/glycogen phosphorylase"/>
    <property type="match status" value="1"/>
</dbReference>
<feature type="domain" description="Glycosyltransferase subfamily 4-like N-terminal" evidence="4">
    <location>
        <begin position="15"/>
        <end position="174"/>
    </location>
</feature>
<reference evidence="5" key="1">
    <citation type="submission" date="2020-02" db="EMBL/GenBank/DDBJ databases">
        <authorList>
            <person name="Meier V. D."/>
        </authorList>
    </citation>
    <scope>NUCLEOTIDE SEQUENCE</scope>
    <source>
        <strain evidence="5">AVDCRST_MAG76</strain>
    </source>
</reference>
<accession>A0A6J4HS13</accession>
<evidence type="ECO:0000256" key="1">
    <source>
        <dbReference type="ARBA" id="ARBA00022676"/>
    </source>
</evidence>
<name>A0A6J4HS13_9ACTN</name>
<dbReference type="InterPro" id="IPR028098">
    <property type="entry name" value="Glyco_trans_4-like_N"/>
</dbReference>
<keyword evidence="1" id="KW-0328">Glycosyltransferase</keyword>
<dbReference type="AlphaFoldDB" id="A0A6J4HS13"/>
<gene>
    <name evidence="5" type="ORF">AVDCRST_MAG76-1378</name>
</gene>
<dbReference type="GO" id="GO:1901137">
    <property type="term" value="P:carbohydrate derivative biosynthetic process"/>
    <property type="evidence" value="ECO:0007669"/>
    <property type="project" value="UniProtKB-ARBA"/>
</dbReference>
<dbReference type="Gene3D" id="3.40.50.2000">
    <property type="entry name" value="Glycogen Phosphorylase B"/>
    <property type="match status" value="2"/>
</dbReference>
<dbReference type="GO" id="GO:0016758">
    <property type="term" value="F:hexosyltransferase activity"/>
    <property type="evidence" value="ECO:0007669"/>
    <property type="project" value="TreeGrafter"/>
</dbReference>